<comment type="similarity">
    <text evidence="6">Belongs to the nlpA lipoprotein family.</text>
</comment>
<keyword evidence="3" id="KW-0472">Membrane</keyword>
<dbReference type="PROSITE" id="PS51257">
    <property type="entry name" value="PROKAR_LIPOPROTEIN"/>
    <property type="match status" value="1"/>
</dbReference>
<evidence type="ECO:0000256" key="7">
    <source>
        <dbReference type="PIRSR" id="PIRSR002854-1"/>
    </source>
</evidence>
<evidence type="ECO:0000256" key="6">
    <source>
        <dbReference type="PIRNR" id="PIRNR002854"/>
    </source>
</evidence>
<evidence type="ECO:0000256" key="5">
    <source>
        <dbReference type="ARBA" id="ARBA00023288"/>
    </source>
</evidence>
<feature type="lipid moiety-binding region" description="S-diacylglycerol cysteine" evidence="7">
    <location>
        <position position="18"/>
    </location>
</feature>
<dbReference type="Pfam" id="PF03180">
    <property type="entry name" value="Lipoprotein_9"/>
    <property type="match status" value="1"/>
</dbReference>
<dbReference type="KEGG" id="psua:FLK61_24820"/>
<dbReference type="GO" id="GO:0016020">
    <property type="term" value="C:membrane"/>
    <property type="evidence" value="ECO:0007669"/>
    <property type="project" value="UniProtKB-SubCell"/>
</dbReference>
<dbReference type="PANTHER" id="PTHR30429">
    <property type="entry name" value="D-METHIONINE-BINDING LIPOPROTEIN METQ"/>
    <property type="match status" value="1"/>
</dbReference>
<keyword evidence="10" id="KW-1185">Reference proteome</keyword>
<dbReference type="InterPro" id="IPR004872">
    <property type="entry name" value="Lipoprotein_NlpA"/>
</dbReference>
<organism evidence="9 10">
    <name type="scientific">Paenalkalicoccus suaedae</name>
    <dbReference type="NCBI Taxonomy" id="2592382"/>
    <lineage>
        <taxon>Bacteria</taxon>
        <taxon>Bacillati</taxon>
        <taxon>Bacillota</taxon>
        <taxon>Bacilli</taxon>
        <taxon>Bacillales</taxon>
        <taxon>Bacillaceae</taxon>
        <taxon>Paenalkalicoccus</taxon>
    </lineage>
</organism>
<feature type="signal peptide" evidence="8">
    <location>
        <begin position="1"/>
        <end position="23"/>
    </location>
</feature>
<gene>
    <name evidence="9" type="ORF">FLK61_24820</name>
</gene>
<dbReference type="Gene3D" id="3.40.190.10">
    <property type="entry name" value="Periplasmic binding protein-like II"/>
    <property type="match status" value="2"/>
</dbReference>
<dbReference type="RefSeq" id="WP_176008044.1">
    <property type="nucleotide sequence ID" value="NZ_CP041372.2"/>
</dbReference>
<dbReference type="PANTHER" id="PTHR30429:SF3">
    <property type="entry name" value="LIPOPROTEIN"/>
    <property type="match status" value="1"/>
</dbReference>
<feature type="chain" id="PRO_5032492292" description="Lipoprotein" evidence="8">
    <location>
        <begin position="24"/>
        <end position="288"/>
    </location>
</feature>
<comment type="subcellular location">
    <subcellularLocation>
        <location evidence="1">Membrane</location>
        <topology evidence="1">Lipid-anchor</topology>
    </subcellularLocation>
</comment>
<evidence type="ECO:0000313" key="10">
    <source>
        <dbReference type="Proteomes" id="UP000318138"/>
    </source>
</evidence>
<evidence type="ECO:0000256" key="1">
    <source>
        <dbReference type="ARBA" id="ARBA00004635"/>
    </source>
</evidence>
<sequence length="288" mass="31188">MRKAAFLTGALTLLLVACGESQASEDRIEVSIGVTGADGQFWNLISDRAAEEGIDIELIEFADYALPNTALVNGEIDLNSFQHLAFLSQYNAEYDETITPIGSTVIAPLGLYSTNHESIEDIPDGGEIALPNDPANTGRGLKVLESAGLITLREDVGLYPTVDDIEENPKNLEFVLVVAQQTPRVLPDVAGSIINSGIATQADIFLDEALVHDDPYSDEAAPYINVFATRAEEKDNEAYHTIAQIYQEEDIAQAVVDDSNGGNIVVDIPQEDLQQTLDELVQNLKEGQ</sequence>
<proteinExistence type="inferred from homology"/>
<evidence type="ECO:0000256" key="8">
    <source>
        <dbReference type="SAM" id="SignalP"/>
    </source>
</evidence>
<evidence type="ECO:0000256" key="3">
    <source>
        <dbReference type="ARBA" id="ARBA00023136"/>
    </source>
</evidence>
<dbReference type="PIRSF" id="PIRSF002854">
    <property type="entry name" value="MetQ"/>
    <property type="match status" value="1"/>
</dbReference>
<dbReference type="Proteomes" id="UP000318138">
    <property type="component" value="Chromosome"/>
</dbReference>
<keyword evidence="5 6" id="KW-0449">Lipoprotein</keyword>
<keyword evidence="2 8" id="KW-0732">Signal</keyword>
<keyword evidence="4" id="KW-0564">Palmitate</keyword>
<evidence type="ECO:0000256" key="4">
    <source>
        <dbReference type="ARBA" id="ARBA00023139"/>
    </source>
</evidence>
<dbReference type="AlphaFoldDB" id="A0A859FAP4"/>
<protein>
    <recommendedName>
        <fullName evidence="6">Lipoprotein</fullName>
    </recommendedName>
</protein>
<accession>A0A859FAP4</accession>
<evidence type="ECO:0000313" key="9">
    <source>
        <dbReference type="EMBL" id="QKS70000.1"/>
    </source>
</evidence>
<name>A0A859FAP4_9BACI</name>
<dbReference type="SUPFAM" id="SSF53850">
    <property type="entry name" value="Periplasmic binding protein-like II"/>
    <property type="match status" value="1"/>
</dbReference>
<dbReference type="EMBL" id="CP041372">
    <property type="protein sequence ID" value="QKS70000.1"/>
    <property type="molecule type" value="Genomic_DNA"/>
</dbReference>
<reference evidence="10" key="1">
    <citation type="submission" date="2019-07" db="EMBL/GenBank/DDBJ databases">
        <title>Bacillus alkalisoli sp. nov. isolated from saline soil.</title>
        <authorList>
            <person name="Sun J.-Q."/>
            <person name="Xu L."/>
        </authorList>
    </citation>
    <scope>NUCLEOTIDE SEQUENCE [LARGE SCALE GENOMIC DNA]</scope>
    <source>
        <strain evidence="10">M4U3P1</strain>
    </source>
</reference>
<evidence type="ECO:0000256" key="2">
    <source>
        <dbReference type="ARBA" id="ARBA00022729"/>
    </source>
</evidence>